<dbReference type="AlphaFoldDB" id="A0A6I6D5N7"/>
<dbReference type="InterPro" id="IPR001279">
    <property type="entry name" value="Metallo-B-lactamas"/>
</dbReference>
<reference evidence="3 4" key="1">
    <citation type="submission" date="2019-11" db="EMBL/GenBank/DDBJ databases">
        <authorList>
            <person name="Zhang J."/>
            <person name="Sun C."/>
        </authorList>
    </citation>
    <scope>NUCLEOTIDE SEQUENCE [LARGE SCALE GENOMIC DNA]</scope>
    <source>
        <strain evidence="4">sp2</strain>
    </source>
</reference>
<keyword evidence="4" id="KW-1185">Reference proteome</keyword>
<keyword evidence="3" id="KW-0378">Hydrolase</keyword>
<organism evidence="3 4">
    <name type="scientific">Guyparkeria halophila</name>
    <dbReference type="NCBI Taxonomy" id="47960"/>
    <lineage>
        <taxon>Bacteria</taxon>
        <taxon>Pseudomonadati</taxon>
        <taxon>Pseudomonadota</taxon>
        <taxon>Gammaproteobacteria</taxon>
        <taxon>Chromatiales</taxon>
        <taxon>Thioalkalibacteraceae</taxon>
        <taxon>Guyparkeria</taxon>
    </lineage>
</organism>
<dbReference type="CDD" id="cd07724">
    <property type="entry name" value="POD-like_MBL-fold"/>
    <property type="match status" value="1"/>
</dbReference>
<evidence type="ECO:0000259" key="2">
    <source>
        <dbReference type="SMART" id="SM00849"/>
    </source>
</evidence>
<dbReference type="InterPro" id="IPR044528">
    <property type="entry name" value="POD-like_MBL-fold"/>
</dbReference>
<dbReference type="GO" id="GO:0006749">
    <property type="term" value="P:glutathione metabolic process"/>
    <property type="evidence" value="ECO:0007669"/>
    <property type="project" value="InterPro"/>
</dbReference>
<accession>A0A6I6D5N7</accession>
<dbReference type="SUPFAM" id="SSF56281">
    <property type="entry name" value="Metallo-hydrolase/oxidoreductase"/>
    <property type="match status" value="1"/>
</dbReference>
<dbReference type="PANTHER" id="PTHR43084:SF1">
    <property type="entry name" value="PERSULFIDE DIOXYGENASE ETHE1, MITOCHONDRIAL"/>
    <property type="match status" value="1"/>
</dbReference>
<dbReference type="RefSeq" id="WP_156575211.1">
    <property type="nucleotide sequence ID" value="NZ_CP046415.1"/>
</dbReference>
<dbReference type="Gene3D" id="3.60.15.10">
    <property type="entry name" value="Ribonuclease Z/Hydroxyacylglutathione hydrolase-like"/>
    <property type="match status" value="1"/>
</dbReference>
<dbReference type="PANTHER" id="PTHR43084">
    <property type="entry name" value="PERSULFIDE DIOXYGENASE ETHE1"/>
    <property type="match status" value="1"/>
</dbReference>
<keyword evidence="1" id="KW-0479">Metal-binding</keyword>
<sequence>MFLIQHPCEFSSLAYLFGCTGKGRAMAVDVHLDDVDRFVEMAEEKGVDITFVVDTHVHADHKTGGPELAKRTGAEYVLHESAPVKHPFRGVAHGERLELGNVRAQVLHTPGHTDDSICLLVTDHSRTDEPWFLITGHTLFPGGVGRPDLHGREREMAEKLYDSLYGPILSLPDHIEILAGAQAGSVCGGGISGKPMSTLGFEKRHNNGLIRERGNFVETIASIELPPVEEIKAFYTFNTGN</sequence>
<dbReference type="SMART" id="SM00849">
    <property type="entry name" value="Lactamase_B"/>
    <property type="match status" value="1"/>
</dbReference>
<evidence type="ECO:0000313" key="4">
    <source>
        <dbReference type="Proteomes" id="UP000427716"/>
    </source>
</evidence>
<dbReference type="InterPro" id="IPR036866">
    <property type="entry name" value="RibonucZ/Hydroxyglut_hydro"/>
</dbReference>
<gene>
    <name evidence="3" type="ORF">GM160_11435</name>
</gene>
<proteinExistence type="predicted"/>
<dbReference type="GO" id="GO:0050313">
    <property type="term" value="F:sulfur dioxygenase activity"/>
    <property type="evidence" value="ECO:0007669"/>
    <property type="project" value="InterPro"/>
</dbReference>
<protein>
    <submittedName>
        <fullName evidence="3">MBL fold metallo-hydrolase</fullName>
    </submittedName>
</protein>
<dbReference type="EMBL" id="CP046415">
    <property type="protein sequence ID" value="QGT79435.1"/>
    <property type="molecule type" value="Genomic_DNA"/>
</dbReference>
<dbReference type="GO" id="GO:0046872">
    <property type="term" value="F:metal ion binding"/>
    <property type="evidence" value="ECO:0007669"/>
    <property type="project" value="UniProtKB-KW"/>
</dbReference>
<dbReference type="Proteomes" id="UP000427716">
    <property type="component" value="Chromosome"/>
</dbReference>
<name>A0A6I6D5N7_9GAMM</name>
<dbReference type="InterPro" id="IPR051682">
    <property type="entry name" value="Mito_Persulfide_Diox"/>
</dbReference>
<dbReference type="GO" id="GO:0070813">
    <property type="term" value="P:hydrogen sulfide metabolic process"/>
    <property type="evidence" value="ECO:0007669"/>
    <property type="project" value="TreeGrafter"/>
</dbReference>
<feature type="domain" description="Metallo-beta-lactamase" evidence="2">
    <location>
        <begin position="11"/>
        <end position="174"/>
    </location>
</feature>
<dbReference type="KEGG" id="ghl:GM160_11435"/>
<dbReference type="GO" id="GO:0016787">
    <property type="term" value="F:hydrolase activity"/>
    <property type="evidence" value="ECO:0007669"/>
    <property type="project" value="UniProtKB-KW"/>
</dbReference>
<evidence type="ECO:0000256" key="1">
    <source>
        <dbReference type="ARBA" id="ARBA00022723"/>
    </source>
</evidence>
<evidence type="ECO:0000313" key="3">
    <source>
        <dbReference type="EMBL" id="QGT79435.1"/>
    </source>
</evidence>